<evidence type="ECO:0000313" key="7">
    <source>
        <dbReference type="EMBL" id="KAK4524099.1"/>
    </source>
</evidence>
<keyword evidence="2" id="KW-0132">Cell division</keyword>
<proteinExistence type="predicted"/>
<dbReference type="InterPro" id="IPR016024">
    <property type="entry name" value="ARM-type_fold"/>
</dbReference>
<organism evidence="7 8">
    <name type="scientific">Galdieria yellowstonensis</name>
    <dbReference type="NCBI Taxonomy" id="3028027"/>
    <lineage>
        <taxon>Eukaryota</taxon>
        <taxon>Rhodophyta</taxon>
        <taxon>Bangiophyceae</taxon>
        <taxon>Galdieriales</taxon>
        <taxon>Galdieriaceae</taxon>
        <taxon>Galdieria</taxon>
    </lineage>
</organism>
<comment type="caution">
    <text evidence="7">The sequence shown here is derived from an EMBL/GenBank/DDBJ whole genome shotgun (WGS) entry which is preliminary data.</text>
</comment>
<protein>
    <recommendedName>
        <fullName evidence="9">Sister chromatid cohesion protein PDS5</fullName>
    </recommendedName>
</protein>
<dbReference type="InterPro" id="IPR039776">
    <property type="entry name" value="Pds5"/>
</dbReference>
<dbReference type="CDD" id="cd19953">
    <property type="entry name" value="PDS5"/>
    <property type="match status" value="1"/>
</dbReference>
<comment type="subcellular location">
    <subcellularLocation>
        <location evidence="1">Nucleus</location>
    </subcellularLocation>
</comment>
<evidence type="ECO:0000256" key="3">
    <source>
        <dbReference type="ARBA" id="ARBA00022776"/>
    </source>
</evidence>
<feature type="region of interest" description="Disordered" evidence="6">
    <location>
        <begin position="1224"/>
        <end position="1262"/>
    </location>
</feature>
<evidence type="ECO:0008006" key="9">
    <source>
        <dbReference type="Google" id="ProtNLM"/>
    </source>
</evidence>
<dbReference type="GO" id="GO:0051301">
    <property type="term" value="P:cell division"/>
    <property type="evidence" value="ECO:0007669"/>
    <property type="project" value="UniProtKB-KW"/>
</dbReference>
<evidence type="ECO:0000256" key="1">
    <source>
        <dbReference type="ARBA" id="ARBA00004123"/>
    </source>
</evidence>
<evidence type="ECO:0000256" key="4">
    <source>
        <dbReference type="ARBA" id="ARBA00023242"/>
    </source>
</evidence>
<dbReference type="InterPro" id="IPR011989">
    <property type="entry name" value="ARM-like"/>
</dbReference>
<feature type="compositionally biased region" description="Polar residues" evidence="6">
    <location>
        <begin position="52"/>
        <end position="63"/>
    </location>
</feature>
<evidence type="ECO:0000256" key="5">
    <source>
        <dbReference type="ARBA" id="ARBA00023306"/>
    </source>
</evidence>
<dbReference type="SUPFAM" id="SSF48371">
    <property type="entry name" value="ARM repeat"/>
    <property type="match status" value="1"/>
</dbReference>
<evidence type="ECO:0000256" key="6">
    <source>
        <dbReference type="SAM" id="MobiDB-lite"/>
    </source>
</evidence>
<dbReference type="EMBL" id="JANCYU010000021">
    <property type="protein sequence ID" value="KAK4524099.1"/>
    <property type="molecule type" value="Genomic_DNA"/>
</dbReference>
<dbReference type="Proteomes" id="UP001300502">
    <property type="component" value="Unassembled WGS sequence"/>
</dbReference>
<dbReference type="Gene3D" id="1.25.10.10">
    <property type="entry name" value="Leucine-rich Repeat Variant"/>
    <property type="match status" value="1"/>
</dbReference>
<feature type="compositionally biased region" description="Polar residues" evidence="6">
    <location>
        <begin position="1237"/>
        <end position="1253"/>
    </location>
</feature>
<feature type="region of interest" description="Disordered" evidence="6">
    <location>
        <begin position="1"/>
        <end position="46"/>
    </location>
</feature>
<dbReference type="Pfam" id="PF20168">
    <property type="entry name" value="PDS5"/>
    <property type="match status" value="1"/>
</dbReference>
<dbReference type="PANTHER" id="PTHR12663">
    <property type="entry name" value="ANDROGEN INDUCED INHIBITOR OF PROLIFERATION AS3 / PDS5-RELATED"/>
    <property type="match status" value="1"/>
</dbReference>
<dbReference type="GO" id="GO:0000785">
    <property type="term" value="C:chromatin"/>
    <property type="evidence" value="ECO:0007669"/>
    <property type="project" value="TreeGrafter"/>
</dbReference>
<dbReference type="GO" id="GO:0006281">
    <property type="term" value="P:DNA repair"/>
    <property type="evidence" value="ECO:0007669"/>
    <property type="project" value="TreeGrafter"/>
</dbReference>
<keyword evidence="3" id="KW-0498">Mitosis</keyword>
<feature type="region of interest" description="Disordered" evidence="6">
    <location>
        <begin position="52"/>
        <end position="71"/>
    </location>
</feature>
<sequence length="1289" mass="147278">MPSRKTKKTTQPKESSNTKNVRRRKNTTESRTISQMLQTSVTNNQAVPSYVSNTEASQSNSSEPLALKEPSQLDYNKQNGEGYFPTFERNGCELSNTLSTLNDWNFLDPQALTKEIRALCEQLMAAPQDSLSPEETQKLAHVAKSLCASDFLASKNQNIRILTACCLADILRLFAPETPFNEVELKSIFPFFIRQLSGLENLEGSLFPWYFYLLERLATTKAFALVANDEEISVDLLEKCFTIISESHSHKVHLYLTELMANVIEEADQVTQPVLDAALMRLIPPFSQQSPESYKLAKMLVLRCKDSLQLPVSSFLNAVFVDKKTVDSDLRDRVHDLVQQLFDIAPDLLLYVFPGLEAELKVEDVHVRSKSIRLLGKLFSSSDPIFFEKYENLFDELLGRFYDVEPSIRVEICEVAESILRVHPNTSTKIQKYLQERTLDTDEKVRETAVEKICSNWNLFSIETLMSVTTRLYDKKARIRKETIQQLTKAFLEEAAIMEENKNKSEEQRKQMTMKLSWVPEELLVAYERLHRENDDESCFLIEKFVFFDTAKYAFEKQGNLLFYIGNVFASLTNGKKVFESIIAKHRKANKCLSYLISVIDKNADTDKAISVSHNQKDLSDVSLKEAIQVLAKALEHKRAEEFLYSILRMKNRSILKHLRSVCSLYTTTNEKLSSIESLGRIFHAKSELWNFAKSCFLSRCSCLLFNKNFAVELLSRIRSSSSQASASVARTKLEFGFLFTFARYFPELFDDQTSCIEELLRAFSNERKPNRRRKRNDTVRAAREMEKGDSDYLLRTLELLYYIAEHLQSTGESSLRQLLAEICLKDALPLEVVKYAIGSLAKIFGHSYNDNSWRNFIEKVHSHSSWRVTLDEEKILRVLCIFSQLVKHGSMKGVESLEEVISFSLEEILNPAGKVFDSSQIYILAIKLIANVVVNSEDLSAIPFSPKLILDILFDVLRRKGDVKGSISNSNNFGTVEPFADVRLACAKALLKMQRKPFIKELFGPFEFLEVGLTIQDPIPEVRMKFMQSLCKELLHHRLSFKWFSFFALTAVDPDKTNYNSAVRLASKVVQIRHLYVNQVKSQQSATDVDFGHSYFSLLPECNLMYLVWILAHHPDYQVDKVQDNFSDTSKCLHFFFDRILETRQDHAMFLQQILRAILLSEDATESTASSGTDAIREVAEIALKIMKKKQEGKKWDLSEYSGLLTLPTPMYRLTTAAQNSTRIKNLPMSDDSGPLLTNSVHSNPKQEGSSNEDIEKNSPWNRRTSDVAQGLVNDENIVANAQPLLLE</sequence>
<evidence type="ECO:0000313" key="8">
    <source>
        <dbReference type="Proteomes" id="UP001300502"/>
    </source>
</evidence>
<feature type="compositionally biased region" description="Polar residues" evidence="6">
    <location>
        <begin position="29"/>
        <end position="46"/>
    </location>
</feature>
<name>A0AAV9I9U7_9RHOD</name>
<feature type="compositionally biased region" description="Basic residues" evidence="6">
    <location>
        <begin position="1"/>
        <end position="10"/>
    </location>
</feature>
<dbReference type="GO" id="GO:0005634">
    <property type="term" value="C:nucleus"/>
    <property type="evidence" value="ECO:0007669"/>
    <property type="project" value="UniProtKB-SubCell"/>
</dbReference>
<keyword evidence="8" id="KW-1185">Reference proteome</keyword>
<accession>A0AAV9I9U7</accession>
<keyword evidence="5" id="KW-0131">Cell cycle</keyword>
<reference evidence="7 8" key="1">
    <citation type="submission" date="2022-07" db="EMBL/GenBank/DDBJ databases">
        <title>Genome-wide signatures of adaptation to extreme environments.</title>
        <authorList>
            <person name="Cho C.H."/>
            <person name="Yoon H.S."/>
        </authorList>
    </citation>
    <scope>NUCLEOTIDE SEQUENCE [LARGE SCALE GENOMIC DNA]</scope>
    <source>
        <strain evidence="7 8">108.79 E11</strain>
    </source>
</reference>
<evidence type="ECO:0000256" key="2">
    <source>
        <dbReference type="ARBA" id="ARBA00022618"/>
    </source>
</evidence>
<dbReference type="PANTHER" id="PTHR12663:SF0">
    <property type="entry name" value="PRECOCIOUS DISSOCIATION OF SISTERS 5, ISOFORM A"/>
    <property type="match status" value="1"/>
</dbReference>
<keyword evidence="4" id="KW-0539">Nucleus</keyword>
<gene>
    <name evidence="7" type="ORF">GAYE_SCF01G1998</name>
</gene>
<dbReference type="GO" id="GO:0007064">
    <property type="term" value="P:mitotic sister chromatid cohesion"/>
    <property type="evidence" value="ECO:0007669"/>
    <property type="project" value="InterPro"/>
</dbReference>